<gene>
    <name evidence="3" type="ORF">IAB89_03355</name>
</gene>
<dbReference type="AlphaFoldDB" id="A0A9D1ANG7"/>
<keyword evidence="2" id="KW-0812">Transmembrane</keyword>
<reference evidence="3" key="1">
    <citation type="submission" date="2020-10" db="EMBL/GenBank/DDBJ databases">
        <authorList>
            <person name="Gilroy R."/>
        </authorList>
    </citation>
    <scope>NUCLEOTIDE SEQUENCE</scope>
    <source>
        <strain evidence="3">ChiSxjej1B13-7958</strain>
    </source>
</reference>
<reference evidence="3" key="2">
    <citation type="journal article" date="2021" name="PeerJ">
        <title>Extensive microbial diversity within the chicken gut microbiome revealed by metagenomics and culture.</title>
        <authorList>
            <person name="Gilroy R."/>
            <person name="Ravi A."/>
            <person name="Getino M."/>
            <person name="Pursley I."/>
            <person name="Horton D.L."/>
            <person name="Alikhan N.F."/>
            <person name="Baker D."/>
            <person name="Gharbi K."/>
            <person name="Hall N."/>
            <person name="Watson M."/>
            <person name="Adriaenssens E.M."/>
            <person name="Foster-Nyarko E."/>
            <person name="Jarju S."/>
            <person name="Secka A."/>
            <person name="Antonio M."/>
            <person name="Oren A."/>
            <person name="Chaudhuri R.R."/>
            <person name="La Ragione R."/>
            <person name="Hildebrand F."/>
            <person name="Pallen M.J."/>
        </authorList>
    </citation>
    <scope>NUCLEOTIDE SEQUENCE</scope>
    <source>
        <strain evidence="3">ChiSxjej1B13-7958</strain>
    </source>
</reference>
<comment type="caution">
    <text evidence="3">The sequence shown here is derived from an EMBL/GenBank/DDBJ whole genome shotgun (WGS) entry which is preliminary data.</text>
</comment>
<feature type="transmembrane region" description="Helical" evidence="2">
    <location>
        <begin position="88"/>
        <end position="109"/>
    </location>
</feature>
<accession>A0A9D1ANG7</accession>
<evidence type="ECO:0000256" key="2">
    <source>
        <dbReference type="SAM" id="Phobius"/>
    </source>
</evidence>
<proteinExistence type="predicted"/>
<feature type="transmembrane region" description="Helical" evidence="2">
    <location>
        <begin position="115"/>
        <end position="135"/>
    </location>
</feature>
<feature type="compositionally biased region" description="Basic and acidic residues" evidence="1">
    <location>
        <begin position="1"/>
        <end position="13"/>
    </location>
</feature>
<feature type="compositionally biased region" description="Acidic residues" evidence="1">
    <location>
        <begin position="22"/>
        <end position="35"/>
    </location>
</feature>
<protein>
    <recommendedName>
        <fullName evidence="5">YcxB-like protein domain-containing protein</fullName>
    </recommendedName>
</protein>
<keyword evidence="2" id="KW-1133">Transmembrane helix</keyword>
<sequence length="227" mass="25587">MDELRQEREEEQSPKPPSAAETEPEEKRDDDEEAVEWDGSEAELVLDDDAADYEEPQTGIKLSYKLREKEVFRALEKSGFSKTLGKRALVEGVILVLLAVFFFVTYARIGGTMNLFFGGIAVLALAAVALLPYLGRKKRARDICRDERLSHIEMEIYPDSIQIGHGEGEWEIPLDGSCRRDEHHNLLLFFPAGKRHMVILPLRCIEPGVLPEVQAMIVAGTHRGDEL</sequence>
<evidence type="ECO:0008006" key="5">
    <source>
        <dbReference type="Google" id="ProtNLM"/>
    </source>
</evidence>
<evidence type="ECO:0000313" key="3">
    <source>
        <dbReference type="EMBL" id="HIR46688.1"/>
    </source>
</evidence>
<keyword evidence="2" id="KW-0472">Membrane</keyword>
<evidence type="ECO:0000313" key="4">
    <source>
        <dbReference type="Proteomes" id="UP000824242"/>
    </source>
</evidence>
<organism evidence="3 4">
    <name type="scientific">Candidatus Caccousia avicola</name>
    <dbReference type="NCBI Taxonomy" id="2840721"/>
    <lineage>
        <taxon>Bacteria</taxon>
        <taxon>Bacillati</taxon>
        <taxon>Bacillota</taxon>
        <taxon>Clostridia</taxon>
        <taxon>Eubacteriales</taxon>
        <taxon>Oscillospiraceae</taxon>
        <taxon>Oscillospiraceae incertae sedis</taxon>
        <taxon>Candidatus Caccousia</taxon>
    </lineage>
</organism>
<evidence type="ECO:0000256" key="1">
    <source>
        <dbReference type="SAM" id="MobiDB-lite"/>
    </source>
</evidence>
<dbReference type="EMBL" id="DVGZ01000034">
    <property type="protein sequence ID" value="HIR46688.1"/>
    <property type="molecule type" value="Genomic_DNA"/>
</dbReference>
<dbReference type="Proteomes" id="UP000824242">
    <property type="component" value="Unassembled WGS sequence"/>
</dbReference>
<name>A0A9D1ANG7_9FIRM</name>
<feature type="region of interest" description="Disordered" evidence="1">
    <location>
        <begin position="1"/>
        <end position="35"/>
    </location>
</feature>